<name>A0A9P0GCX3_9CUCU</name>
<organism evidence="1 2">
    <name type="scientific">Psylliodes chrysocephalus</name>
    <dbReference type="NCBI Taxonomy" id="3402493"/>
    <lineage>
        <taxon>Eukaryota</taxon>
        <taxon>Metazoa</taxon>
        <taxon>Ecdysozoa</taxon>
        <taxon>Arthropoda</taxon>
        <taxon>Hexapoda</taxon>
        <taxon>Insecta</taxon>
        <taxon>Pterygota</taxon>
        <taxon>Neoptera</taxon>
        <taxon>Endopterygota</taxon>
        <taxon>Coleoptera</taxon>
        <taxon>Polyphaga</taxon>
        <taxon>Cucujiformia</taxon>
        <taxon>Chrysomeloidea</taxon>
        <taxon>Chrysomelidae</taxon>
        <taxon>Galerucinae</taxon>
        <taxon>Alticini</taxon>
        <taxon>Psylliodes</taxon>
    </lineage>
</organism>
<accession>A0A9P0GCX3</accession>
<dbReference type="EMBL" id="OV651830">
    <property type="protein sequence ID" value="CAH1105245.1"/>
    <property type="molecule type" value="Genomic_DNA"/>
</dbReference>
<sequence length="115" mass="12280">MIRPCIFGGACLLSHAGLTYDRLVPLPPFSTTKNRSASATLAGLLTVAKRRPSKKQKGVSSESNALVQGQLFGVRERTGGMHHETADGRKGVTAGRADAVKQLNRDWPPVTGIQN</sequence>
<evidence type="ECO:0000313" key="2">
    <source>
        <dbReference type="Proteomes" id="UP001153636"/>
    </source>
</evidence>
<proteinExistence type="predicted"/>
<dbReference type="OrthoDB" id="10316800at2759"/>
<gene>
    <name evidence="1" type="ORF">PSYICH_LOCUS5982</name>
</gene>
<reference evidence="1" key="1">
    <citation type="submission" date="2022-01" db="EMBL/GenBank/DDBJ databases">
        <authorList>
            <person name="King R."/>
        </authorList>
    </citation>
    <scope>NUCLEOTIDE SEQUENCE</scope>
</reference>
<protein>
    <submittedName>
        <fullName evidence="1">Uncharacterized protein</fullName>
    </submittedName>
</protein>
<evidence type="ECO:0000313" key="1">
    <source>
        <dbReference type="EMBL" id="CAH1105245.1"/>
    </source>
</evidence>
<dbReference type="Proteomes" id="UP001153636">
    <property type="component" value="Chromosome 18"/>
</dbReference>
<dbReference type="AlphaFoldDB" id="A0A9P0GCX3"/>
<keyword evidence="2" id="KW-1185">Reference proteome</keyword>